<evidence type="ECO:0000313" key="2">
    <source>
        <dbReference type="EMBL" id="RJG22642.1"/>
    </source>
</evidence>
<comment type="caution">
    <text evidence="2">The sequence shown here is derived from an EMBL/GenBank/DDBJ whole genome shotgun (WGS) entry which is preliminary data.</text>
</comment>
<proteinExistence type="predicted"/>
<organism evidence="2 3">
    <name type="scientific">Paenibacillus thiaminolyticus</name>
    <name type="common">Bacillus thiaminolyticus</name>
    <dbReference type="NCBI Taxonomy" id="49283"/>
    <lineage>
        <taxon>Bacteria</taxon>
        <taxon>Bacillati</taxon>
        <taxon>Bacillota</taxon>
        <taxon>Bacilli</taxon>
        <taxon>Bacillales</taxon>
        <taxon>Paenibacillaceae</taxon>
        <taxon>Paenibacillus</taxon>
    </lineage>
</organism>
<dbReference type="Proteomes" id="UP000266177">
    <property type="component" value="Unassembled WGS sequence"/>
</dbReference>
<evidence type="ECO:0000313" key="3">
    <source>
        <dbReference type="Proteomes" id="UP000266177"/>
    </source>
</evidence>
<keyword evidence="1" id="KW-0472">Membrane</keyword>
<dbReference type="AlphaFoldDB" id="A0A3A3GJN6"/>
<feature type="transmembrane region" description="Helical" evidence="1">
    <location>
        <begin position="6"/>
        <end position="23"/>
    </location>
</feature>
<sequence>MVNFSVISIVVLILIAALYRIYLGGKLRKLHTEYFTKANNMFSAKNPMEHILIIHFSSENLKDVEEVLCKESTYELIVIFIGPQWMFNLKEKLWNKHSLIHIPWNSEDTDFVGLSKFLVKKDSRNVVSYNDAVSYRNLNYTN</sequence>
<name>A0A3A3GJN6_PANTH</name>
<evidence type="ECO:0000256" key="1">
    <source>
        <dbReference type="SAM" id="Phobius"/>
    </source>
</evidence>
<keyword evidence="1" id="KW-1133">Transmembrane helix</keyword>
<gene>
    <name evidence="2" type="ORF">DQX05_17035</name>
</gene>
<dbReference type="EMBL" id="QYZD01000015">
    <property type="protein sequence ID" value="RJG22642.1"/>
    <property type="molecule type" value="Genomic_DNA"/>
</dbReference>
<reference evidence="2 3" key="1">
    <citation type="submission" date="2018-09" db="EMBL/GenBank/DDBJ databases">
        <title>Paenibacillus SK2017-BO5.</title>
        <authorList>
            <person name="Piskunova J.V."/>
            <person name="Dubiley S.A."/>
            <person name="Severinov K.V."/>
        </authorList>
    </citation>
    <scope>NUCLEOTIDE SEQUENCE [LARGE SCALE GENOMIC DNA]</scope>
    <source>
        <strain evidence="2 3">BO5</strain>
    </source>
</reference>
<protein>
    <submittedName>
        <fullName evidence="2">Uncharacterized protein</fullName>
    </submittedName>
</protein>
<accession>A0A3A3GJN6</accession>
<keyword evidence="1" id="KW-0812">Transmembrane</keyword>
<dbReference type="RefSeq" id="WP_119794736.1">
    <property type="nucleotide sequence ID" value="NZ_QYZD01000015.1"/>
</dbReference>